<feature type="chain" id="PRO_5024951413" description="Calcium-binding protein" evidence="1">
    <location>
        <begin position="28"/>
        <end position="311"/>
    </location>
</feature>
<dbReference type="RefSeq" id="WP_162468205.1">
    <property type="nucleotide sequence ID" value="NZ_JBHJTU010000050.1"/>
</dbReference>
<name>A0A5N8VAN6_9ACTN</name>
<dbReference type="EMBL" id="VJZD01000017">
    <property type="protein sequence ID" value="MPY31025.1"/>
    <property type="molecule type" value="Genomic_DNA"/>
</dbReference>
<evidence type="ECO:0008006" key="4">
    <source>
        <dbReference type="Google" id="ProtNLM"/>
    </source>
</evidence>
<organism evidence="2 3">
    <name type="scientific">Streptomyces adustus</name>
    <dbReference type="NCBI Taxonomy" id="1609272"/>
    <lineage>
        <taxon>Bacteria</taxon>
        <taxon>Bacillati</taxon>
        <taxon>Actinomycetota</taxon>
        <taxon>Actinomycetes</taxon>
        <taxon>Kitasatosporales</taxon>
        <taxon>Streptomycetaceae</taxon>
        <taxon>Streptomyces</taxon>
    </lineage>
</organism>
<keyword evidence="3" id="KW-1185">Reference proteome</keyword>
<proteinExistence type="predicted"/>
<evidence type="ECO:0000256" key="1">
    <source>
        <dbReference type="SAM" id="SignalP"/>
    </source>
</evidence>
<evidence type="ECO:0000313" key="3">
    <source>
        <dbReference type="Proteomes" id="UP000325849"/>
    </source>
</evidence>
<keyword evidence="1" id="KW-0732">Signal</keyword>
<evidence type="ECO:0000313" key="2">
    <source>
        <dbReference type="EMBL" id="MPY31025.1"/>
    </source>
</evidence>
<gene>
    <name evidence="2" type="ORF">FNH09_06740</name>
</gene>
<feature type="signal peptide" evidence="1">
    <location>
        <begin position="1"/>
        <end position="27"/>
    </location>
</feature>
<dbReference type="AlphaFoldDB" id="A0A5N8VAN6"/>
<reference evidence="2 3" key="1">
    <citation type="submission" date="2019-07" db="EMBL/GenBank/DDBJ databases">
        <title>New species of Amycolatopsis and Streptomyces.</title>
        <authorList>
            <person name="Duangmal K."/>
            <person name="Teo W.F.A."/>
            <person name="Lipun K."/>
        </authorList>
    </citation>
    <scope>NUCLEOTIDE SEQUENCE [LARGE SCALE GENOMIC DNA]</scope>
    <source>
        <strain evidence="2 3">NBRC 109810</strain>
    </source>
</reference>
<protein>
    <recommendedName>
        <fullName evidence="4">Calcium-binding protein</fullName>
    </recommendedName>
</protein>
<sequence>MRTRAAAVAVVCGAAALSGVALPTAQAADTAGVVRPWQLGGHAAATARTSAVAAPQPYALPVTFSNVKVASGKAAVTVGTSAVVHVPYSFTLTATNVDVSADDLYIGLDLYRGSATAPSADLYGDLPATCTVTSSTSSSDGVVTVESCKGTVDIYPKYDLAITDAGAGWHSVAWAVAFNGQNPDNPADVTKIGTAARTGLAAPAVQRLSKLTVNASPEPVKKNKTLTITGSLTRANWDTGKYAGYTGQKVKLQFRKKGSSTYTTLKTVTTDSHGNLKTTYKATADGYWRYSFAGTSTTPAVSAAGDYVDVK</sequence>
<accession>A0A5N8VAN6</accession>
<dbReference type="Proteomes" id="UP000325849">
    <property type="component" value="Unassembled WGS sequence"/>
</dbReference>
<comment type="caution">
    <text evidence="2">The sequence shown here is derived from an EMBL/GenBank/DDBJ whole genome shotgun (WGS) entry which is preliminary data.</text>
</comment>